<comment type="caution">
    <text evidence="6">The sequence shown here is derived from an EMBL/GenBank/DDBJ whole genome shotgun (WGS) entry which is preliminary data.</text>
</comment>
<feature type="domain" description="Helicase ATP-binding" evidence="4">
    <location>
        <begin position="164"/>
        <end position="316"/>
    </location>
</feature>
<dbReference type="EMBL" id="JAFBEC010000001">
    <property type="protein sequence ID" value="MBM7631285.1"/>
    <property type="molecule type" value="Genomic_DNA"/>
</dbReference>
<gene>
    <name evidence="6" type="ORF">JOD17_000376</name>
</gene>
<reference evidence="6 7" key="1">
    <citation type="submission" date="2021-01" db="EMBL/GenBank/DDBJ databases">
        <title>Genomic Encyclopedia of Type Strains, Phase IV (KMG-IV): sequencing the most valuable type-strain genomes for metagenomic binning, comparative biology and taxonomic classification.</title>
        <authorList>
            <person name="Goeker M."/>
        </authorList>
    </citation>
    <scope>NUCLEOTIDE SEQUENCE [LARGE SCALE GENOMIC DNA]</scope>
    <source>
        <strain evidence="6 7">DSM 25540</strain>
    </source>
</reference>
<organism evidence="6 7">
    <name type="scientific">Geomicrobium sediminis</name>
    <dbReference type="NCBI Taxonomy" id="1347788"/>
    <lineage>
        <taxon>Bacteria</taxon>
        <taxon>Bacillati</taxon>
        <taxon>Bacillota</taxon>
        <taxon>Bacilli</taxon>
        <taxon>Bacillales</taxon>
        <taxon>Geomicrobium</taxon>
    </lineage>
</organism>
<dbReference type="RefSeq" id="WP_204695443.1">
    <property type="nucleotide sequence ID" value="NZ_JAFBEC010000001.1"/>
</dbReference>
<dbReference type="InterPro" id="IPR014001">
    <property type="entry name" value="Helicase_ATP-bd"/>
</dbReference>
<dbReference type="InterPro" id="IPR011545">
    <property type="entry name" value="DEAD/DEAH_box_helicase_dom"/>
</dbReference>
<evidence type="ECO:0000313" key="7">
    <source>
        <dbReference type="Proteomes" id="UP000741863"/>
    </source>
</evidence>
<dbReference type="Gene3D" id="3.40.50.300">
    <property type="entry name" value="P-loop containing nucleotide triphosphate hydrolases"/>
    <property type="match status" value="2"/>
</dbReference>
<evidence type="ECO:0000256" key="2">
    <source>
        <dbReference type="ARBA" id="ARBA00022840"/>
    </source>
</evidence>
<feature type="domain" description="Helicase C-terminal" evidence="5">
    <location>
        <begin position="347"/>
        <end position="484"/>
    </location>
</feature>
<sequence>MKCVWVVPKGQFAPVVLPCDLVQQDDDVQSDAAVITHLKPSPPLPTLQGKSLLISELTDQQIITRRQLIAGTLQLSIGISLKRSEATCNRCGNQDQEQFAMFDCYWCGRNKCLYCRSCIMMGKVTTCTPLVHIPVAEPFPKTRLSWHGLLTDAQKSASKQMVEILQHRTNNELLVWAVCGAGKTEMLFPLIIEAIDQKKTLLIATPRTDVVLELIPRIRQAFPNLRSIALYGGSEERFQSSPLVISTTHQTRRYFQYFDVVIIDEIDAFPYHYDDSLRFAVNKAAKPSAKFYYLSATPPHSLIRKLKTNNQIAMINRRYHGYPLPVPSLKWIGDWRTYVERGKLPPKLTAWMNRQERESDRQLLIFVPSINVSERLESIIARKDIICVHSQHAKRKEIVEAFRHKQYHCLITTTILERGVTFPSVDVFILGAENDVFTIAALVQIAGRAGRSLEDPKGDVLFLHDGTTIAMKQAVKQIKRMNER</sequence>
<protein>
    <submittedName>
        <fullName evidence="6">Competence protein ComFA</fullName>
    </submittedName>
</protein>
<dbReference type="Pfam" id="PF00271">
    <property type="entry name" value="Helicase_C"/>
    <property type="match status" value="1"/>
</dbReference>
<accession>A0ABS2P892</accession>
<evidence type="ECO:0000256" key="3">
    <source>
        <dbReference type="ARBA" id="ARBA00023125"/>
    </source>
</evidence>
<dbReference type="SMART" id="SM00490">
    <property type="entry name" value="HELICc"/>
    <property type="match status" value="1"/>
</dbReference>
<dbReference type="Pfam" id="PF00270">
    <property type="entry name" value="DEAD"/>
    <property type="match status" value="1"/>
</dbReference>
<evidence type="ECO:0000259" key="5">
    <source>
        <dbReference type="PROSITE" id="PS51194"/>
    </source>
</evidence>
<dbReference type="PROSITE" id="PS51194">
    <property type="entry name" value="HELICASE_CTER"/>
    <property type="match status" value="1"/>
</dbReference>
<dbReference type="PANTHER" id="PTHR30580">
    <property type="entry name" value="PRIMOSOMAL PROTEIN N"/>
    <property type="match status" value="1"/>
</dbReference>
<dbReference type="PROSITE" id="PS51192">
    <property type="entry name" value="HELICASE_ATP_BIND_1"/>
    <property type="match status" value="1"/>
</dbReference>
<name>A0ABS2P892_9BACL</name>
<evidence type="ECO:0000313" key="6">
    <source>
        <dbReference type="EMBL" id="MBM7631285.1"/>
    </source>
</evidence>
<keyword evidence="1" id="KW-0547">Nucleotide-binding</keyword>
<dbReference type="PANTHER" id="PTHR30580:SF1">
    <property type="entry name" value="COMF OPERON PROTEIN 1"/>
    <property type="match status" value="1"/>
</dbReference>
<proteinExistence type="predicted"/>
<dbReference type="SMART" id="SM00487">
    <property type="entry name" value="DEXDc"/>
    <property type="match status" value="1"/>
</dbReference>
<dbReference type="InterPro" id="IPR001650">
    <property type="entry name" value="Helicase_C-like"/>
</dbReference>
<keyword evidence="7" id="KW-1185">Reference proteome</keyword>
<keyword evidence="3" id="KW-0238">DNA-binding</keyword>
<evidence type="ECO:0000259" key="4">
    <source>
        <dbReference type="PROSITE" id="PS51192"/>
    </source>
</evidence>
<dbReference type="SUPFAM" id="SSF52540">
    <property type="entry name" value="P-loop containing nucleoside triphosphate hydrolases"/>
    <property type="match status" value="1"/>
</dbReference>
<evidence type="ECO:0000256" key="1">
    <source>
        <dbReference type="ARBA" id="ARBA00022741"/>
    </source>
</evidence>
<keyword evidence="2" id="KW-0067">ATP-binding</keyword>
<dbReference type="Proteomes" id="UP000741863">
    <property type="component" value="Unassembled WGS sequence"/>
</dbReference>
<dbReference type="InterPro" id="IPR027417">
    <property type="entry name" value="P-loop_NTPase"/>
</dbReference>